<dbReference type="Proteomes" id="UP000015453">
    <property type="component" value="Unassembled WGS sequence"/>
</dbReference>
<accession>S8D5I0</accession>
<dbReference type="AlphaFoldDB" id="S8D5I0"/>
<protein>
    <submittedName>
        <fullName evidence="2">Uncharacterized protein</fullName>
    </submittedName>
</protein>
<organism evidence="2 3">
    <name type="scientific">Genlisea aurea</name>
    <dbReference type="NCBI Taxonomy" id="192259"/>
    <lineage>
        <taxon>Eukaryota</taxon>
        <taxon>Viridiplantae</taxon>
        <taxon>Streptophyta</taxon>
        <taxon>Embryophyta</taxon>
        <taxon>Tracheophyta</taxon>
        <taxon>Spermatophyta</taxon>
        <taxon>Magnoliopsida</taxon>
        <taxon>eudicotyledons</taxon>
        <taxon>Gunneridae</taxon>
        <taxon>Pentapetalae</taxon>
        <taxon>asterids</taxon>
        <taxon>lamiids</taxon>
        <taxon>Lamiales</taxon>
        <taxon>Lentibulariaceae</taxon>
        <taxon>Genlisea</taxon>
    </lineage>
</organism>
<evidence type="ECO:0000313" key="2">
    <source>
        <dbReference type="EMBL" id="EPS57868.1"/>
    </source>
</evidence>
<feature type="compositionally biased region" description="Polar residues" evidence="1">
    <location>
        <begin position="60"/>
        <end position="73"/>
    </location>
</feature>
<proteinExistence type="predicted"/>
<name>S8D5I0_9LAMI</name>
<comment type="caution">
    <text evidence="2">The sequence shown here is derived from an EMBL/GenBank/DDBJ whole genome shotgun (WGS) entry which is preliminary data.</text>
</comment>
<evidence type="ECO:0000313" key="3">
    <source>
        <dbReference type="Proteomes" id="UP000015453"/>
    </source>
</evidence>
<gene>
    <name evidence="2" type="ORF">M569_16949</name>
</gene>
<dbReference type="EMBL" id="AUSU01009758">
    <property type="protein sequence ID" value="EPS57868.1"/>
    <property type="molecule type" value="Genomic_DNA"/>
</dbReference>
<evidence type="ECO:0000256" key="1">
    <source>
        <dbReference type="SAM" id="MobiDB-lite"/>
    </source>
</evidence>
<feature type="region of interest" description="Disordered" evidence="1">
    <location>
        <begin position="54"/>
        <end position="73"/>
    </location>
</feature>
<keyword evidence="3" id="KW-1185">Reference proteome</keyword>
<reference evidence="2 3" key="1">
    <citation type="journal article" date="2013" name="BMC Genomics">
        <title>The miniature genome of a carnivorous plant Genlisea aurea contains a low number of genes and short non-coding sequences.</title>
        <authorList>
            <person name="Leushkin E.V."/>
            <person name="Sutormin R.A."/>
            <person name="Nabieva E.R."/>
            <person name="Penin A.A."/>
            <person name="Kondrashov A.S."/>
            <person name="Logacheva M.D."/>
        </authorList>
    </citation>
    <scope>NUCLEOTIDE SEQUENCE [LARGE SCALE GENOMIC DNA]</scope>
</reference>
<sequence>MNCYQLKLTCATIWGRNFGFLADACVRHPGINFTISADDFRHNHFAISAAERRARPNPIPTAQKSSPMPKSDNTSEFEIFTLFVHEIPCSCMA</sequence>